<name>E0SNQ5_IGNAA</name>
<dbReference type="GO" id="GO:0016020">
    <property type="term" value="C:membrane"/>
    <property type="evidence" value="ECO:0007669"/>
    <property type="project" value="UniProtKB-SubCell"/>
</dbReference>
<evidence type="ECO:0000256" key="3">
    <source>
        <dbReference type="ARBA" id="ARBA00022692"/>
    </source>
</evidence>
<dbReference type="Proteomes" id="UP000001304">
    <property type="component" value="Chromosome"/>
</dbReference>
<evidence type="ECO:0000259" key="8">
    <source>
        <dbReference type="Pfam" id="PF16916"/>
    </source>
</evidence>
<dbReference type="KEGG" id="iag:Igag_1037"/>
<keyword evidence="4 6" id="KW-1133">Transmembrane helix</keyword>
<dbReference type="InterPro" id="IPR050291">
    <property type="entry name" value="CDF_Transporter"/>
</dbReference>
<accession>E0SNQ5</accession>
<feature type="transmembrane region" description="Helical" evidence="6">
    <location>
        <begin position="69"/>
        <end position="90"/>
    </location>
</feature>
<dbReference type="PANTHER" id="PTHR43840">
    <property type="entry name" value="MITOCHONDRIAL METAL TRANSPORTER 1-RELATED"/>
    <property type="match status" value="1"/>
</dbReference>
<feature type="domain" description="Cation efflux protein transmembrane" evidence="7">
    <location>
        <begin position="5"/>
        <end position="199"/>
    </location>
</feature>
<dbReference type="InterPro" id="IPR058533">
    <property type="entry name" value="Cation_efflux_TM"/>
</dbReference>
<evidence type="ECO:0000256" key="1">
    <source>
        <dbReference type="ARBA" id="ARBA00004141"/>
    </source>
</evidence>
<evidence type="ECO:0000313" key="10">
    <source>
        <dbReference type="Proteomes" id="UP000001304"/>
    </source>
</evidence>
<feature type="transmembrane region" description="Helical" evidence="6">
    <location>
        <begin position="151"/>
        <end position="184"/>
    </location>
</feature>
<dbReference type="Gene3D" id="3.30.70.1350">
    <property type="entry name" value="Cation efflux protein, cytoplasmic domain"/>
    <property type="match status" value="1"/>
</dbReference>
<evidence type="ECO:0000256" key="5">
    <source>
        <dbReference type="ARBA" id="ARBA00023136"/>
    </source>
</evidence>
<gene>
    <name evidence="9" type="ordered locus">Igag_1037</name>
</gene>
<dbReference type="Pfam" id="PF01545">
    <property type="entry name" value="Cation_efflux"/>
    <property type="match status" value="1"/>
</dbReference>
<feature type="transmembrane region" description="Helical" evidence="6">
    <location>
        <begin position="12"/>
        <end position="32"/>
    </location>
</feature>
<keyword evidence="5 6" id="KW-0472">Membrane</keyword>
<dbReference type="InterPro" id="IPR027469">
    <property type="entry name" value="Cation_efflux_TMD_sf"/>
</dbReference>
<feature type="transmembrane region" description="Helical" evidence="6">
    <location>
        <begin position="102"/>
        <end position="120"/>
    </location>
</feature>
<protein>
    <submittedName>
        <fullName evidence="9">Cation diffusion facilitator family transporter</fullName>
    </submittedName>
</protein>
<evidence type="ECO:0000256" key="2">
    <source>
        <dbReference type="ARBA" id="ARBA00022448"/>
    </source>
</evidence>
<dbReference type="EMBL" id="CP002098">
    <property type="protein sequence ID" value="ADM27851.1"/>
    <property type="molecule type" value="Genomic_DNA"/>
</dbReference>
<keyword evidence="10" id="KW-1185">Reference proteome</keyword>
<proteinExistence type="predicted"/>
<feature type="domain" description="Cation efflux protein cytoplasmic" evidence="8">
    <location>
        <begin position="207"/>
        <end position="280"/>
    </location>
</feature>
<comment type="subcellular location">
    <subcellularLocation>
        <location evidence="1">Membrane</location>
        <topology evidence="1">Multi-pass membrane protein</topology>
    </subcellularLocation>
</comment>
<dbReference type="NCBIfam" id="TIGR01297">
    <property type="entry name" value="CDF"/>
    <property type="match status" value="1"/>
</dbReference>
<dbReference type="SUPFAM" id="SSF161111">
    <property type="entry name" value="Cation efflux protein transmembrane domain-like"/>
    <property type="match status" value="1"/>
</dbReference>
<dbReference type="Gene3D" id="1.20.1510.10">
    <property type="entry name" value="Cation efflux protein transmembrane domain"/>
    <property type="match status" value="1"/>
</dbReference>
<dbReference type="InterPro" id="IPR027470">
    <property type="entry name" value="Cation_efflux_CTD"/>
</dbReference>
<evidence type="ECO:0000259" key="7">
    <source>
        <dbReference type="Pfam" id="PF01545"/>
    </source>
</evidence>
<keyword evidence="2" id="KW-0813">Transport</keyword>
<dbReference type="PANTHER" id="PTHR43840:SF15">
    <property type="entry name" value="MITOCHONDRIAL METAL TRANSPORTER 1-RELATED"/>
    <property type="match status" value="1"/>
</dbReference>
<dbReference type="AlphaFoldDB" id="E0SNQ5"/>
<dbReference type="InterPro" id="IPR036837">
    <property type="entry name" value="Cation_efflux_CTD_sf"/>
</dbReference>
<keyword evidence="3 6" id="KW-0812">Transmembrane</keyword>
<evidence type="ECO:0000256" key="4">
    <source>
        <dbReference type="ARBA" id="ARBA00022989"/>
    </source>
</evidence>
<dbReference type="GO" id="GO:0008324">
    <property type="term" value="F:monoatomic cation transmembrane transporter activity"/>
    <property type="evidence" value="ECO:0007669"/>
    <property type="project" value="InterPro"/>
</dbReference>
<sequence length="286" mass="31506">MREALVAIMVNTIVWILRLIPGILVNSLALIAEAWHSLSDNMTSIMVYLGGRLGSKPPDKEHPYGHGKIVDLATLFMGLALIVIGISILYESIQRFLSGYSIALQFLGSALIVVIITGIIKEFLARYALKLYRISGSMLCYADAWHHRVDALMSIAVFVSFVGIIFLDTYLLDILSAIIIAVLLGYEGGKIFVESVSIIIDTIPKGIEARIMDIAKSVTGVDEVHDVKARSYGGKMYAEIKVHVDPKLSIEEAHEIAHKIEEKVKSGIPNIEEVLVHVEPSSEHED</sequence>
<dbReference type="InterPro" id="IPR002524">
    <property type="entry name" value="Cation_efflux"/>
</dbReference>
<dbReference type="HOGENOM" id="CLU_013430_3_6_2"/>
<dbReference type="SUPFAM" id="SSF160240">
    <property type="entry name" value="Cation efflux protein cytoplasmic domain-like"/>
    <property type="match status" value="1"/>
</dbReference>
<organism evidence="9 10">
    <name type="scientific">Ignisphaera aggregans (strain DSM 17230 / JCM 13409 / AQ1.S1)</name>
    <dbReference type="NCBI Taxonomy" id="583356"/>
    <lineage>
        <taxon>Archaea</taxon>
        <taxon>Thermoproteota</taxon>
        <taxon>Thermoprotei</taxon>
        <taxon>Desulfurococcales</taxon>
        <taxon>Desulfurococcaceae</taxon>
        <taxon>Ignisphaera</taxon>
    </lineage>
</organism>
<evidence type="ECO:0000313" key="9">
    <source>
        <dbReference type="EMBL" id="ADM27851.1"/>
    </source>
</evidence>
<dbReference type="Pfam" id="PF16916">
    <property type="entry name" value="ZT_dimer"/>
    <property type="match status" value="1"/>
</dbReference>
<reference evidence="9 10" key="1">
    <citation type="journal article" date="2010" name="Stand. Genomic Sci.">
        <title>Complete genome sequence of Ignisphaera aggregans type strain (AQ1.S1).</title>
        <authorList>
            <person name="Goker M."/>
            <person name="Held B."/>
            <person name="Lapidus A."/>
            <person name="Nolan M."/>
            <person name="Spring S."/>
            <person name="Yasawong M."/>
            <person name="Lucas S."/>
            <person name="Glavina Del Rio T."/>
            <person name="Tice H."/>
            <person name="Cheng J.F."/>
            <person name="Goodwin L."/>
            <person name="Tapia R."/>
            <person name="Pitluck S."/>
            <person name="Liolios K."/>
            <person name="Ivanova N."/>
            <person name="Mavromatis K."/>
            <person name="Mikhailova N."/>
            <person name="Pati A."/>
            <person name="Chen A."/>
            <person name="Palaniappan K."/>
            <person name="Brambilla E."/>
            <person name="Land M."/>
            <person name="Hauser L."/>
            <person name="Chang Y.J."/>
            <person name="Jeffries C.D."/>
            <person name="Brettin T."/>
            <person name="Detter J.C."/>
            <person name="Han C."/>
            <person name="Rohde M."/>
            <person name="Sikorski J."/>
            <person name="Woyke T."/>
            <person name="Bristow J."/>
            <person name="Eisen J.A."/>
            <person name="Markowitz V."/>
            <person name="Hugenholtz P."/>
            <person name="Kyrpides N.C."/>
            <person name="Klenk H.P."/>
        </authorList>
    </citation>
    <scope>NUCLEOTIDE SEQUENCE [LARGE SCALE GENOMIC DNA]</scope>
    <source>
        <strain evidence="10">DSM 17230 / JCM 13409 / AQ1.S1</strain>
    </source>
</reference>
<dbReference type="BioCyc" id="IAGG583356:GHAH-1019-MONOMER"/>
<evidence type="ECO:0000256" key="6">
    <source>
        <dbReference type="SAM" id="Phobius"/>
    </source>
</evidence>